<evidence type="ECO:0000313" key="7">
    <source>
        <dbReference type="EMBL" id="BCJ28606.1"/>
    </source>
</evidence>
<evidence type="ECO:0000256" key="5">
    <source>
        <dbReference type="SAM" id="MobiDB-lite"/>
    </source>
</evidence>
<evidence type="ECO:0000256" key="1">
    <source>
        <dbReference type="ARBA" id="ARBA00030291"/>
    </source>
</evidence>
<dbReference type="AlphaFoldDB" id="A0A810L2D8"/>
<evidence type="ECO:0000256" key="4">
    <source>
        <dbReference type="ARBA" id="ARBA00033298"/>
    </source>
</evidence>
<dbReference type="EMBL" id="AP023354">
    <property type="protein sequence ID" value="BCJ28606.1"/>
    <property type="molecule type" value="Genomic_DNA"/>
</dbReference>
<dbReference type="Proteomes" id="UP000680750">
    <property type="component" value="Chromosome"/>
</dbReference>
<evidence type="ECO:0000313" key="8">
    <source>
        <dbReference type="Proteomes" id="UP000680750"/>
    </source>
</evidence>
<dbReference type="KEGG" id="aser:Asera_27140"/>
<dbReference type="OrthoDB" id="317332at2"/>
<evidence type="ECO:0000256" key="3">
    <source>
        <dbReference type="ARBA" id="ARBA00032460"/>
    </source>
</evidence>
<keyword evidence="8" id="KW-1185">Reference proteome</keyword>
<dbReference type="SUPFAM" id="SSF54593">
    <property type="entry name" value="Glyoxalase/Bleomycin resistance protein/Dihydroxybiphenyl dioxygenase"/>
    <property type="match status" value="1"/>
</dbReference>
<dbReference type="RefSeq" id="WP_030449557.1">
    <property type="nucleotide sequence ID" value="NZ_AP023354.1"/>
</dbReference>
<dbReference type="Gene3D" id="3.10.180.10">
    <property type="entry name" value="2,3-Dihydroxybiphenyl 1,2-Dioxygenase, domain 1"/>
    <property type="match status" value="1"/>
</dbReference>
<dbReference type="GO" id="GO:0005737">
    <property type="term" value="C:cytoplasm"/>
    <property type="evidence" value="ECO:0007669"/>
    <property type="project" value="TreeGrafter"/>
</dbReference>
<dbReference type="GO" id="GO:0004462">
    <property type="term" value="F:lactoylglutathione lyase activity"/>
    <property type="evidence" value="ECO:0007669"/>
    <property type="project" value="TreeGrafter"/>
</dbReference>
<accession>A0A810L2D8</accession>
<keyword evidence="7" id="KW-0456">Lyase</keyword>
<evidence type="ECO:0000256" key="2">
    <source>
        <dbReference type="ARBA" id="ARBA00030892"/>
    </source>
</evidence>
<dbReference type="InterPro" id="IPR004360">
    <property type="entry name" value="Glyas_Fos-R_dOase_dom"/>
</dbReference>
<feature type="region of interest" description="Disordered" evidence="5">
    <location>
        <begin position="90"/>
        <end position="109"/>
    </location>
</feature>
<protein>
    <recommendedName>
        <fullName evidence="2">Aldoketomutase</fullName>
    </recommendedName>
    <alternativeName>
        <fullName evidence="1">Ketone-aldehyde mutase</fullName>
    </alternativeName>
    <alternativeName>
        <fullName evidence="3">Methylglyoxalase</fullName>
    </alternativeName>
    <alternativeName>
        <fullName evidence="4">S-D-lactoylglutathione methylglyoxal lyase</fullName>
    </alternativeName>
</protein>
<dbReference type="InterPro" id="IPR029068">
    <property type="entry name" value="Glyas_Bleomycin-R_OHBP_Dase"/>
</dbReference>
<dbReference type="InterPro" id="IPR037523">
    <property type="entry name" value="VOC_core"/>
</dbReference>
<name>A0A810L2D8_9ACTN</name>
<dbReference type="PANTHER" id="PTHR46036:SF5">
    <property type="entry name" value="LACTOYLGLUTATHIONE LYASE"/>
    <property type="match status" value="1"/>
</dbReference>
<gene>
    <name evidence="7" type="primary">gloA</name>
    <name evidence="7" type="ORF">Asera_27140</name>
</gene>
<feature type="domain" description="VOC" evidence="6">
    <location>
        <begin position="2"/>
        <end position="123"/>
    </location>
</feature>
<dbReference type="PANTHER" id="PTHR46036">
    <property type="entry name" value="LACTOYLGLUTATHIONE LYASE"/>
    <property type="match status" value="1"/>
</dbReference>
<proteinExistence type="predicted"/>
<dbReference type="PROSITE" id="PS51819">
    <property type="entry name" value="VOC"/>
    <property type="match status" value="1"/>
</dbReference>
<reference evidence="7" key="1">
    <citation type="submission" date="2020-08" db="EMBL/GenBank/DDBJ databases">
        <title>Whole genome shotgun sequence of Actinocatenispora sera NBRC 101916.</title>
        <authorList>
            <person name="Komaki H."/>
            <person name="Tamura T."/>
        </authorList>
    </citation>
    <scope>NUCLEOTIDE SEQUENCE</scope>
    <source>
        <strain evidence="7">NBRC 101916</strain>
    </source>
</reference>
<evidence type="ECO:0000259" key="6">
    <source>
        <dbReference type="PROSITE" id="PS51819"/>
    </source>
</evidence>
<dbReference type="GO" id="GO:0019243">
    <property type="term" value="P:methylglyoxal catabolic process to D-lactate via S-lactoyl-glutathione"/>
    <property type="evidence" value="ECO:0007669"/>
    <property type="project" value="TreeGrafter"/>
</dbReference>
<organism evidence="7 8">
    <name type="scientific">Actinocatenispora sera</name>
    <dbReference type="NCBI Taxonomy" id="390989"/>
    <lineage>
        <taxon>Bacteria</taxon>
        <taxon>Bacillati</taxon>
        <taxon>Actinomycetota</taxon>
        <taxon>Actinomycetes</taxon>
        <taxon>Micromonosporales</taxon>
        <taxon>Micromonosporaceae</taxon>
        <taxon>Actinocatenispora</taxon>
    </lineage>
</organism>
<dbReference type="Pfam" id="PF00903">
    <property type="entry name" value="Glyoxalase"/>
    <property type="match status" value="1"/>
</dbReference>
<sequence>MRTLFVSYRVSDLDRSLAFYGALGYAELGRVDLGDGSRLVILKFPDEASASLEVVHRAGAGPVEVGSGFDHLAIEVDTLADTLERLTGAGLEPGPIEYPGGPDGPKTSWLTDPDGYRIELVEWPPNSPDGLTAEF</sequence>